<comment type="caution">
    <text evidence="17">The sequence shown here is derived from an EMBL/GenBank/DDBJ whole genome shotgun (WGS) entry which is preliminary data.</text>
</comment>
<keyword evidence="6 17" id="KW-0808">Transferase</keyword>
<dbReference type="Gene3D" id="2.30.30.40">
    <property type="entry name" value="SH3 Domains"/>
    <property type="match status" value="1"/>
</dbReference>
<name>A0ABW0P9L8_9HYPH</name>
<dbReference type="InterPro" id="IPR036890">
    <property type="entry name" value="HATPase_C_sf"/>
</dbReference>
<dbReference type="PROSITE" id="PS50109">
    <property type="entry name" value="HIS_KIN"/>
    <property type="match status" value="1"/>
</dbReference>
<dbReference type="Pfam" id="PF01584">
    <property type="entry name" value="CheW"/>
    <property type="match status" value="1"/>
</dbReference>
<evidence type="ECO:0000256" key="2">
    <source>
        <dbReference type="ARBA" id="ARBA00012438"/>
    </source>
</evidence>
<keyword evidence="8" id="KW-0418">Kinase</keyword>
<dbReference type="SMART" id="SM01231">
    <property type="entry name" value="H-kinase_dim"/>
    <property type="match status" value="1"/>
</dbReference>
<keyword evidence="4" id="KW-0145">Chemotaxis</keyword>
<dbReference type="InterPro" id="IPR037006">
    <property type="entry name" value="CheA-like_homodim_sf"/>
</dbReference>
<comment type="function">
    <text evidence="11">Involved in the transmission of sensory signals from the chemoreceptors to the flagellar motors. CheA is autophosphorylated; it can transfer its phosphate group to either CheB or CheY.</text>
</comment>
<dbReference type="PROSITE" id="PS50851">
    <property type="entry name" value="CHEW"/>
    <property type="match status" value="1"/>
</dbReference>
<feature type="compositionally biased region" description="Low complexity" evidence="13">
    <location>
        <begin position="268"/>
        <end position="280"/>
    </location>
</feature>
<dbReference type="PRINTS" id="PR00344">
    <property type="entry name" value="BCTRLSENSOR"/>
</dbReference>
<dbReference type="InterPro" id="IPR008207">
    <property type="entry name" value="Sig_transdc_His_kin_Hpt_dom"/>
</dbReference>
<dbReference type="Pfam" id="PF02895">
    <property type="entry name" value="H-kinase_dim"/>
    <property type="match status" value="1"/>
</dbReference>
<dbReference type="CDD" id="cd16916">
    <property type="entry name" value="HATPase_CheA-like"/>
    <property type="match status" value="1"/>
</dbReference>
<evidence type="ECO:0000256" key="5">
    <source>
        <dbReference type="ARBA" id="ARBA00022553"/>
    </source>
</evidence>
<feature type="domain" description="HPt" evidence="16">
    <location>
        <begin position="1"/>
        <end position="103"/>
    </location>
</feature>
<keyword evidence="18" id="KW-1185">Reference proteome</keyword>
<dbReference type="PANTHER" id="PTHR43395:SF10">
    <property type="entry name" value="CHEMOTAXIS PROTEIN CHEA"/>
    <property type="match status" value="1"/>
</dbReference>
<accession>A0ABW0P9L8</accession>
<keyword evidence="9" id="KW-0067">ATP-binding</keyword>
<evidence type="ECO:0000256" key="9">
    <source>
        <dbReference type="ARBA" id="ARBA00022840"/>
    </source>
</evidence>
<dbReference type="RefSeq" id="WP_377817767.1">
    <property type="nucleotide sequence ID" value="NZ_JBHSLU010000082.1"/>
</dbReference>
<evidence type="ECO:0000313" key="18">
    <source>
        <dbReference type="Proteomes" id="UP001596060"/>
    </source>
</evidence>
<dbReference type="SMART" id="SM00073">
    <property type="entry name" value="HPT"/>
    <property type="match status" value="1"/>
</dbReference>
<evidence type="ECO:0000256" key="12">
    <source>
        <dbReference type="PROSITE-ProRule" id="PRU00110"/>
    </source>
</evidence>
<dbReference type="InterPro" id="IPR002545">
    <property type="entry name" value="CheW-lke_dom"/>
</dbReference>
<feature type="compositionally biased region" description="Basic and acidic residues" evidence="13">
    <location>
        <begin position="287"/>
        <end position="299"/>
    </location>
</feature>
<dbReference type="SUPFAM" id="SSF50341">
    <property type="entry name" value="CheW-like"/>
    <property type="match status" value="1"/>
</dbReference>
<evidence type="ECO:0000256" key="11">
    <source>
        <dbReference type="ARBA" id="ARBA00035100"/>
    </source>
</evidence>
<reference evidence="18" key="1">
    <citation type="journal article" date="2019" name="Int. J. Syst. Evol. Microbiol.">
        <title>The Global Catalogue of Microorganisms (GCM) 10K type strain sequencing project: providing services to taxonomists for standard genome sequencing and annotation.</title>
        <authorList>
            <consortium name="The Broad Institute Genomics Platform"/>
            <consortium name="The Broad Institute Genome Sequencing Center for Infectious Disease"/>
            <person name="Wu L."/>
            <person name="Ma J."/>
        </authorList>
    </citation>
    <scope>NUCLEOTIDE SEQUENCE [LARGE SCALE GENOMIC DNA]</scope>
    <source>
        <strain evidence="18">CCUG 43117</strain>
    </source>
</reference>
<dbReference type="Gene3D" id="1.20.120.160">
    <property type="entry name" value="HPT domain"/>
    <property type="match status" value="1"/>
</dbReference>
<evidence type="ECO:0000256" key="8">
    <source>
        <dbReference type="ARBA" id="ARBA00022777"/>
    </source>
</evidence>
<feature type="modified residue" description="Phosphohistidine" evidence="12">
    <location>
        <position position="46"/>
    </location>
</feature>
<dbReference type="EMBL" id="JBHSLU010000082">
    <property type="protein sequence ID" value="MFC5508207.1"/>
    <property type="molecule type" value="Genomic_DNA"/>
</dbReference>
<dbReference type="InterPro" id="IPR004105">
    <property type="entry name" value="CheA-like_dim"/>
</dbReference>
<evidence type="ECO:0000256" key="1">
    <source>
        <dbReference type="ARBA" id="ARBA00000085"/>
    </source>
</evidence>
<feature type="domain" description="Histidine kinase" evidence="14">
    <location>
        <begin position="342"/>
        <end position="546"/>
    </location>
</feature>
<keyword evidence="10" id="KW-0902">Two-component regulatory system</keyword>
<dbReference type="SUPFAM" id="SSF47226">
    <property type="entry name" value="Histidine-containing phosphotransfer domain, HPT domain"/>
    <property type="match status" value="1"/>
</dbReference>
<sequence length="691" mass="73726">MMELDPTETFRQEASELLDSLESVLLDLGQSPQNRDLIDAAFRALHTIKGSGAMFGFDKVAAFTHDFETAFDLIRKGKIDANHEIVTVSLSARDYIRTLIEDPDSTDPIIGDAIVEELQRLIGAGPATAKEAGPAAENAPEAAPEAPASAGWRIEIAFEPGILRNGTNPLVLLDDLRALGPCTVEADTAAIPVLADLDPETCLITWTVTLESACSQDEIEDVFMFVRDEMKLVITPLAAAGQAGFGLDMSMPGEAPAAAAEPVAKAEAAPAPATRAAAPAPAAPAPEKAELNRRAEDKGTTTVRVQAERLDELMDRVGELVIAQARLSQIAHSGNDLAIKAIAEEIERLASGLRDSTMGVRMVPMGSLFARFRRLVHDLSRDLGKPVDFVTVGEDTEMDKTMIERLADPLVHLIRNAIDHGIESAEDRAKTSKSATGRIELAARYVGAQVLVTVQDDGAGLNTARIRAKAEENGLIPPGANLSEHEIHQFLFHPGFSTAKTISALSGRGVGMDVVKRTIEAMRGTIDLTTIPGHGSSVTLRLPLTLAIIDGLLIRVGEGRYIIPLSAVEECIELTAADEARAKGRSFLNVRGDLVPFLRLRDLFDSEGQADPHQKVIVTSIGDTRVGLVVDQIIGSHQTVIKSLSKLHADVTMFSGATILGDGSAALILDVAQLVTLGQSRAETDRTPEAA</sequence>
<keyword evidence="5 12" id="KW-0597">Phosphoprotein</keyword>
<evidence type="ECO:0000256" key="13">
    <source>
        <dbReference type="SAM" id="MobiDB-lite"/>
    </source>
</evidence>
<evidence type="ECO:0000259" key="16">
    <source>
        <dbReference type="PROSITE" id="PS50894"/>
    </source>
</evidence>
<proteinExistence type="predicted"/>
<feature type="region of interest" description="Disordered" evidence="13">
    <location>
        <begin position="268"/>
        <end position="301"/>
    </location>
</feature>
<dbReference type="SMART" id="SM00260">
    <property type="entry name" value="CheW"/>
    <property type="match status" value="1"/>
</dbReference>
<dbReference type="InterPro" id="IPR036061">
    <property type="entry name" value="CheW-like_dom_sf"/>
</dbReference>
<comment type="catalytic activity">
    <reaction evidence="1">
        <text>ATP + protein L-histidine = ADP + protein N-phospho-L-histidine.</text>
        <dbReference type="EC" id="2.7.13.3"/>
    </reaction>
</comment>
<dbReference type="Gene3D" id="1.10.287.560">
    <property type="entry name" value="Histidine kinase CheA-like, homodimeric domain"/>
    <property type="match status" value="1"/>
</dbReference>
<dbReference type="PROSITE" id="PS50894">
    <property type="entry name" value="HPT"/>
    <property type="match status" value="1"/>
</dbReference>
<dbReference type="SUPFAM" id="SSF55874">
    <property type="entry name" value="ATPase domain of HSP90 chaperone/DNA topoisomerase II/histidine kinase"/>
    <property type="match status" value="1"/>
</dbReference>
<organism evidence="17 18">
    <name type="scientific">Bosea massiliensis</name>
    <dbReference type="NCBI Taxonomy" id="151419"/>
    <lineage>
        <taxon>Bacteria</taxon>
        <taxon>Pseudomonadati</taxon>
        <taxon>Pseudomonadota</taxon>
        <taxon>Alphaproteobacteria</taxon>
        <taxon>Hyphomicrobiales</taxon>
        <taxon>Boseaceae</taxon>
        <taxon>Bosea</taxon>
    </lineage>
</organism>
<dbReference type="InterPro" id="IPR004358">
    <property type="entry name" value="Sig_transdc_His_kin-like_C"/>
</dbReference>
<dbReference type="EC" id="2.7.13.3" evidence="2"/>
<evidence type="ECO:0000259" key="15">
    <source>
        <dbReference type="PROSITE" id="PS50851"/>
    </source>
</evidence>
<evidence type="ECO:0000256" key="3">
    <source>
        <dbReference type="ARBA" id="ARBA00021495"/>
    </source>
</evidence>
<gene>
    <name evidence="17" type="ORF">ACFPN9_23475</name>
</gene>
<evidence type="ECO:0000256" key="10">
    <source>
        <dbReference type="ARBA" id="ARBA00023012"/>
    </source>
</evidence>
<evidence type="ECO:0000256" key="7">
    <source>
        <dbReference type="ARBA" id="ARBA00022741"/>
    </source>
</evidence>
<dbReference type="CDD" id="cd00731">
    <property type="entry name" value="CheA_reg"/>
    <property type="match status" value="1"/>
</dbReference>
<keyword evidence="7" id="KW-0547">Nucleotide-binding</keyword>
<protein>
    <recommendedName>
        <fullName evidence="3">Chemotaxis protein CheA</fullName>
        <ecNumber evidence="2">2.7.13.3</ecNumber>
    </recommendedName>
</protein>
<dbReference type="Gene3D" id="3.30.565.10">
    <property type="entry name" value="Histidine kinase-like ATPase, C-terminal domain"/>
    <property type="match status" value="1"/>
</dbReference>
<dbReference type="Pfam" id="PF01627">
    <property type="entry name" value="Hpt"/>
    <property type="match status" value="1"/>
</dbReference>
<dbReference type="GO" id="GO:0004673">
    <property type="term" value="F:protein histidine kinase activity"/>
    <property type="evidence" value="ECO:0007669"/>
    <property type="project" value="UniProtKB-EC"/>
</dbReference>
<evidence type="ECO:0000259" key="14">
    <source>
        <dbReference type="PROSITE" id="PS50109"/>
    </source>
</evidence>
<dbReference type="Pfam" id="PF02518">
    <property type="entry name" value="HATPase_c"/>
    <property type="match status" value="1"/>
</dbReference>
<dbReference type="SUPFAM" id="SSF47384">
    <property type="entry name" value="Homodimeric domain of signal transducing histidine kinase"/>
    <property type="match status" value="1"/>
</dbReference>
<evidence type="ECO:0000313" key="17">
    <source>
        <dbReference type="EMBL" id="MFC5508207.1"/>
    </source>
</evidence>
<dbReference type="InterPro" id="IPR036641">
    <property type="entry name" value="HPT_dom_sf"/>
</dbReference>
<dbReference type="InterPro" id="IPR005467">
    <property type="entry name" value="His_kinase_dom"/>
</dbReference>
<dbReference type="InterPro" id="IPR003594">
    <property type="entry name" value="HATPase_dom"/>
</dbReference>
<dbReference type="CDD" id="cd00088">
    <property type="entry name" value="HPT"/>
    <property type="match status" value="1"/>
</dbReference>
<evidence type="ECO:0000256" key="4">
    <source>
        <dbReference type="ARBA" id="ARBA00022500"/>
    </source>
</evidence>
<dbReference type="Proteomes" id="UP001596060">
    <property type="component" value="Unassembled WGS sequence"/>
</dbReference>
<dbReference type="InterPro" id="IPR051315">
    <property type="entry name" value="Bact_Chemotaxis_CheA"/>
</dbReference>
<feature type="region of interest" description="Disordered" evidence="13">
    <location>
        <begin position="127"/>
        <end position="146"/>
    </location>
</feature>
<evidence type="ECO:0000256" key="6">
    <source>
        <dbReference type="ARBA" id="ARBA00022679"/>
    </source>
</evidence>
<dbReference type="InterPro" id="IPR036097">
    <property type="entry name" value="HisK_dim/P_sf"/>
</dbReference>
<dbReference type="PANTHER" id="PTHR43395">
    <property type="entry name" value="SENSOR HISTIDINE KINASE CHEA"/>
    <property type="match status" value="1"/>
</dbReference>
<dbReference type="SMART" id="SM00387">
    <property type="entry name" value="HATPase_c"/>
    <property type="match status" value="1"/>
</dbReference>
<feature type="domain" description="CheW-like" evidence="15">
    <location>
        <begin position="548"/>
        <end position="680"/>
    </location>
</feature>